<evidence type="ECO:0000259" key="10">
    <source>
        <dbReference type="Pfam" id="PF02449"/>
    </source>
</evidence>
<evidence type="ECO:0000313" key="13">
    <source>
        <dbReference type="EMBL" id="SHL21015.1"/>
    </source>
</evidence>
<keyword evidence="14" id="KW-1185">Reference proteome</keyword>
<dbReference type="Gene3D" id="3.40.50.880">
    <property type="match status" value="1"/>
</dbReference>
<dbReference type="Pfam" id="PF08532">
    <property type="entry name" value="Glyco_hydro_42M"/>
    <property type="match status" value="1"/>
</dbReference>
<keyword evidence="4 6" id="KW-0378">Hydrolase</keyword>
<keyword evidence="5 6" id="KW-0326">Glycosidase</keyword>
<evidence type="ECO:0000256" key="8">
    <source>
        <dbReference type="PIRSR" id="PIRSR001084-2"/>
    </source>
</evidence>
<gene>
    <name evidence="13" type="ORF">SAMN05216499_10398</name>
</gene>
<evidence type="ECO:0000256" key="3">
    <source>
        <dbReference type="ARBA" id="ARBA00012756"/>
    </source>
</evidence>
<dbReference type="CDD" id="cd03143">
    <property type="entry name" value="A4_beta-galactosidase_middle_domain"/>
    <property type="match status" value="1"/>
</dbReference>
<evidence type="ECO:0000256" key="4">
    <source>
        <dbReference type="ARBA" id="ARBA00022801"/>
    </source>
</evidence>
<feature type="binding site" evidence="8">
    <location>
        <position position="162"/>
    </location>
    <ligand>
        <name>substrate</name>
    </ligand>
</feature>
<protein>
    <recommendedName>
        <fullName evidence="3 6">Beta-galactosidase</fullName>
        <shortName evidence="6">Beta-gal</shortName>
        <ecNumber evidence="3 6">3.2.1.23</ecNumber>
    </recommendedName>
</protein>
<sequence length="678" mass="74057">MTGQPDERQPTGRLTQRLGDRLAFGGDYNPEQWDEAVWKEDDLLMRWAHVNLATVGVFSWALLEPEEGRYDFGWLDAHLDRLHAAGVAVDLATPTASPPPWFTFAHPDAMPVTAEGVRLTHGSRDTYCLAAPAYRQAALRIATALAERYGRHPAVAMWHVHNEYATVCWCDHAAAAFRTWLRARHGTLDALNEAWGTAFWSQRYLSWEEILPPRATQWHRNPGLALDYRRFWSDEALAAYREQRDAIRARTTADRPITTNLMLPGYQVLDLWSFGREVDVVGIDHYPCAPGRDAAADTAFGADRARSFGGGKPWLLIEQGANTVYTGDRTLPKEPGDILRHSLAHIAHGSDGALFFQWRQSKAGAELWHSAMVPHAGPDSRIFREVADTGAALDRLWEVAGSLVRARAAVLHDSDCWWALDGQGLPSASLDYHGELRRAHRALWDAGVTTDFAHPAGPDLSRYRLLVAPALPLLSDAAAESLRAWVHAGGTLLVQHFAGVVDERHHARLGGYPAEPLREALGVRVEEFRPLAAGAVLRLSDGSTSTAWSESLRLTAPAEAVASYTGGMLADRPAVTRHPYGSGTAWYASTRLDAAAYDALVARLLAEAGIRPEIPLPPGVEAIRRHSPSGGPSWLFLLNHTAAPATVQADGHDLLTARPVPAAGLTLPPGGAAVLRQG</sequence>
<dbReference type="InterPro" id="IPR013738">
    <property type="entry name" value="Beta_galactosidase_Trimer"/>
</dbReference>
<feature type="domain" description="Glycoside hydrolase family 42 N-terminal" evidence="10">
    <location>
        <begin position="27"/>
        <end position="395"/>
    </location>
</feature>
<feature type="binding site" evidence="9">
    <location>
        <position position="128"/>
    </location>
    <ligand>
        <name>Zn(2+)</name>
        <dbReference type="ChEBI" id="CHEBI:29105"/>
    </ligand>
</feature>
<dbReference type="InterPro" id="IPR013780">
    <property type="entry name" value="Glyco_hydro_b"/>
</dbReference>
<dbReference type="InterPro" id="IPR003476">
    <property type="entry name" value="Glyco_hydro_42"/>
</dbReference>
<name>A0A1M6YSD0_9ACTN</name>
<dbReference type="STRING" id="310782.SAMN05216499_10398"/>
<evidence type="ECO:0000256" key="5">
    <source>
        <dbReference type="ARBA" id="ARBA00023295"/>
    </source>
</evidence>
<dbReference type="SUPFAM" id="SSF51445">
    <property type="entry name" value="(Trans)glycosidases"/>
    <property type="match status" value="1"/>
</dbReference>
<dbReference type="Pfam" id="PF02449">
    <property type="entry name" value="Glyco_hydro_42"/>
    <property type="match status" value="1"/>
</dbReference>
<dbReference type="Gene3D" id="2.60.40.1180">
    <property type="entry name" value="Golgi alpha-mannosidase II"/>
    <property type="match status" value="1"/>
</dbReference>
<keyword evidence="9" id="KW-0479">Metal-binding</keyword>
<feature type="domain" description="Beta-galactosidase trimerisation" evidence="11">
    <location>
        <begin position="406"/>
        <end position="610"/>
    </location>
</feature>
<dbReference type="EMBL" id="FRBI01000003">
    <property type="protein sequence ID" value="SHL21015.1"/>
    <property type="molecule type" value="Genomic_DNA"/>
</dbReference>
<feature type="active site" description="Proton donor" evidence="7">
    <location>
        <position position="163"/>
    </location>
</feature>
<evidence type="ECO:0000256" key="6">
    <source>
        <dbReference type="PIRNR" id="PIRNR001084"/>
    </source>
</evidence>
<dbReference type="GO" id="GO:0004565">
    <property type="term" value="F:beta-galactosidase activity"/>
    <property type="evidence" value="ECO:0007669"/>
    <property type="project" value="UniProtKB-EC"/>
</dbReference>
<proteinExistence type="inferred from homology"/>
<evidence type="ECO:0000256" key="1">
    <source>
        <dbReference type="ARBA" id="ARBA00001412"/>
    </source>
</evidence>
<dbReference type="GO" id="GO:0006012">
    <property type="term" value="P:galactose metabolic process"/>
    <property type="evidence" value="ECO:0007669"/>
    <property type="project" value="InterPro"/>
</dbReference>
<dbReference type="AlphaFoldDB" id="A0A1M6YSD0"/>
<evidence type="ECO:0000259" key="12">
    <source>
        <dbReference type="Pfam" id="PF08533"/>
    </source>
</evidence>
<evidence type="ECO:0000256" key="2">
    <source>
        <dbReference type="ARBA" id="ARBA00005940"/>
    </source>
</evidence>
<feature type="binding site" evidence="9">
    <location>
        <position position="168"/>
    </location>
    <ligand>
        <name>Zn(2+)</name>
        <dbReference type="ChEBI" id="CHEBI:29105"/>
    </ligand>
</feature>
<organism evidence="13 14">
    <name type="scientific">Actinacidiphila paucisporea</name>
    <dbReference type="NCBI Taxonomy" id="310782"/>
    <lineage>
        <taxon>Bacteria</taxon>
        <taxon>Bacillati</taxon>
        <taxon>Actinomycetota</taxon>
        <taxon>Actinomycetes</taxon>
        <taxon>Kitasatosporales</taxon>
        <taxon>Streptomycetaceae</taxon>
        <taxon>Actinacidiphila</taxon>
    </lineage>
</organism>
<evidence type="ECO:0000313" key="14">
    <source>
        <dbReference type="Proteomes" id="UP000184111"/>
    </source>
</evidence>
<dbReference type="Pfam" id="PF08533">
    <property type="entry name" value="Glyco_hydro_42C"/>
    <property type="match status" value="1"/>
</dbReference>
<comment type="catalytic activity">
    <reaction evidence="1 6">
        <text>Hydrolysis of terminal non-reducing beta-D-galactose residues in beta-D-galactosides.</text>
        <dbReference type="EC" id="3.2.1.23"/>
    </reaction>
</comment>
<feature type="domain" description="Beta-galactosidase C-terminal" evidence="12">
    <location>
        <begin position="619"/>
        <end position="677"/>
    </location>
</feature>
<dbReference type="GO" id="GO:0009341">
    <property type="term" value="C:beta-galactosidase complex"/>
    <property type="evidence" value="ECO:0007669"/>
    <property type="project" value="InterPro"/>
</dbReference>
<dbReference type="SUPFAM" id="SSF52317">
    <property type="entry name" value="Class I glutamine amidotransferase-like"/>
    <property type="match status" value="1"/>
</dbReference>
<dbReference type="InterPro" id="IPR017853">
    <property type="entry name" value="GH"/>
</dbReference>
<dbReference type="PIRSF" id="PIRSF001084">
    <property type="entry name" value="B-galactosidase"/>
    <property type="match status" value="1"/>
</dbReference>
<keyword evidence="9" id="KW-0862">Zinc</keyword>
<comment type="similarity">
    <text evidence="2 6">Belongs to the glycosyl hydrolase 42 family.</text>
</comment>
<dbReference type="Gene3D" id="3.20.20.80">
    <property type="entry name" value="Glycosidases"/>
    <property type="match status" value="1"/>
</dbReference>
<dbReference type="OrthoDB" id="9800974at2"/>
<evidence type="ECO:0000256" key="9">
    <source>
        <dbReference type="PIRSR" id="PIRSR001084-3"/>
    </source>
</evidence>
<dbReference type="InterPro" id="IPR013739">
    <property type="entry name" value="Beta_galactosidase_C"/>
</dbReference>
<dbReference type="GO" id="GO:0046872">
    <property type="term" value="F:metal ion binding"/>
    <property type="evidence" value="ECO:0007669"/>
    <property type="project" value="UniProtKB-KW"/>
</dbReference>
<feature type="binding site" evidence="9">
    <location>
        <position position="170"/>
    </location>
    <ligand>
        <name>Zn(2+)</name>
        <dbReference type="ChEBI" id="CHEBI:29105"/>
    </ligand>
</feature>
<dbReference type="EC" id="3.2.1.23" evidence="3 6"/>
<accession>A0A1M6YSD0</accession>
<dbReference type="Proteomes" id="UP000184111">
    <property type="component" value="Unassembled WGS sequence"/>
</dbReference>
<dbReference type="InterPro" id="IPR013529">
    <property type="entry name" value="Glyco_hydro_42_N"/>
</dbReference>
<dbReference type="RefSeq" id="WP_073494797.1">
    <property type="nucleotide sequence ID" value="NZ_FRBI01000003.1"/>
</dbReference>
<dbReference type="PANTHER" id="PTHR36447">
    <property type="entry name" value="BETA-GALACTOSIDASE GANA"/>
    <property type="match status" value="1"/>
</dbReference>
<evidence type="ECO:0000256" key="7">
    <source>
        <dbReference type="PIRSR" id="PIRSR001084-1"/>
    </source>
</evidence>
<dbReference type="PANTHER" id="PTHR36447:SF1">
    <property type="entry name" value="BETA-GALACTOSIDASE GANA"/>
    <property type="match status" value="1"/>
</dbReference>
<reference evidence="13 14" key="1">
    <citation type="submission" date="2016-11" db="EMBL/GenBank/DDBJ databases">
        <authorList>
            <person name="Jaros S."/>
            <person name="Januszkiewicz K."/>
            <person name="Wedrychowicz H."/>
        </authorList>
    </citation>
    <scope>NUCLEOTIDE SEQUENCE [LARGE SCALE GENOMIC DNA]</scope>
    <source>
        <strain evidence="13 14">CGMCC 4.2025</strain>
    </source>
</reference>
<dbReference type="InterPro" id="IPR029062">
    <property type="entry name" value="Class_I_gatase-like"/>
</dbReference>
<feature type="active site" description="Nucleophile" evidence="7">
    <location>
        <position position="318"/>
    </location>
</feature>
<feature type="binding site" evidence="8">
    <location>
        <position position="124"/>
    </location>
    <ligand>
        <name>substrate</name>
    </ligand>
</feature>
<evidence type="ECO:0000259" key="11">
    <source>
        <dbReference type="Pfam" id="PF08532"/>
    </source>
</evidence>